<proteinExistence type="predicted"/>
<dbReference type="AlphaFoldDB" id="A0AAJ6QNW6"/>
<dbReference type="Proteomes" id="UP000694867">
    <property type="component" value="Unplaced"/>
</dbReference>
<comment type="subcellular location">
    <subcellularLocation>
        <location evidence="1">Membrane</location>
        <topology evidence="1">Multi-pass membrane protein</topology>
    </subcellularLocation>
</comment>
<keyword evidence="4" id="KW-1185">Reference proteome</keyword>
<feature type="transmembrane region" description="Helical" evidence="2">
    <location>
        <begin position="370"/>
        <end position="392"/>
    </location>
</feature>
<reference evidence="5" key="1">
    <citation type="submission" date="2025-08" db="UniProtKB">
        <authorList>
            <consortium name="RefSeq"/>
        </authorList>
    </citation>
    <scope>IDENTIFICATION</scope>
</reference>
<feature type="transmembrane region" description="Helical" evidence="2">
    <location>
        <begin position="313"/>
        <end position="330"/>
    </location>
</feature>
<feature type="transmembrane region" description="Helical" evidence="2">
    <location>
        <begin position="166"/>
        <end position="189"/>
    </location>
</feature>
<dbReference type="KEGG" id="goe:100899774"/>
<evidence type="ECO:0000313" key="4">
    <source>
        <dbReference type="Proteomes" id="UP000694867"/>
    </source>
</evidence>
<accession>A0AAJ6QNW6</accession>
<feature type="transmembrane region" description="Helical" evidence="2">
    <location>
        <begin position="201"/>
        <end position="225"/>
    </location>
</feature>
<keyword evidence="2" id="KW-0472">Membrane</keyword>
<organism evidence="4 5">
    <name type="scientific">Galendromus occidentalis</name>
    <name type="common">western predatory mite</name>
    <dbReference type="NCBI Taxonomy" id="34638"/>
    <lineage>
        <taxon>Eukaryota</taxon>
        <taxon>Metazoa</taxon>
        <taxon>Ecdysozoa</taxon>
        <taxon>Arthropoda</taxon>
        <taxon>Chelicerata</taxon>
        <taxon>Arachnida</taxon>
        <taxon>Acari</taxon>
        <taxon>Parasitiformes</taxon>
        <taxon>Mesostigmata</taxon>
        <taxon>Gamasina</taxon>
        <taxon>Phytoseioidea</taxon>
        <taxon>Phytoseiidae</taxon>
        <taxon>Typhlodrominae</taxon>
        <taxon>Galendromus</taxon>
    </lineage>
</organism>
<dbReference type="InterPro" id="IPR050327">
    <property type="entry name" value="Proton-linked_MCT"/>
</dbReference>
<dbReference type="InterPro" id="IPR011701">
    <property type="entry name" value="MFS"/>
</dbReference>
<evidence type="ECO:0000313" key="5">
    <source>
        <dbReference type="RefSeq" id="XP_003739029.2"/>
    </source>
</evidence>
<feature type="transmembrane region" description="Helical" evidence="2">
    <location>
        <begin position="84"/>
        <end position="104"/>
    </location>
</feature>
<feature type="transmembrane region" description="Helical" evidence="2">
    <location>
        <begin position="111"/>
        <end position="130"/>
    </location>
</feature>
<evidence type="ECO:0000256" key="1">
    <source>
        <dbReference type="ARBA" id="ARBA00004141"/>
    </source>
</evidence>
<feature type="transmembrane region" description="Helical" evidence="2">
    <location>
        <begin position="336"/>
        <end position="358"/>
    </location>
</feature>
<dbReference type="GeneID" id="100899774"/>
<dbReference type="Pfam" id="PF07690">
    <property type="entry name" value="MFS_1"/>
    <property type="match status" value="1"/>
</dbReference>
<dbReference type="GO" id="GO:0008028">
    <property type="term" value="F:monocarboxylic acid transmembrane transporter activity"/>
    <property type="evidence" value="ECO:0007669"/>
    <property type="project" value="TreeGrafter"/>
</dbReference>
<dbReference type="PROSITE" id="PS50850">
    <property type="entry name" value="MFS"/>
    <property type="match status" value="1"/>
</dbReference>
<gene>
    <name evidence="5" type="primary">LOC100899774</name>
</gene>
<feature type="transmembrane region" description="Helical" evidence="2">
    <location>
        <begin position="404"/>
        <end position="424"/>
    </location>
</feature>
<feature type="transmembrane region" description="Helical" evidence="2">
    <location>
        <begin position="136"/>
        <end position="159"/>
    </location>
</feature>
<dbReference type="RefSeq" id="XP_003739029.2">
    <property type="nucleotide sequence ID" value="XM_003738981.2"/>
</dbReference>
<feature type="transmembrane region" description="Helical" evidence="2">
    <location>
        <begin position="44"/>
        <end position="72"/>
    </location>
</feature>
<evidence type="ECO:0000256" key="2">
    <source>
        <dbReference type="SAM" id="Phobius"/>
    </source>
</evidence>
<dbReference type="PANTHER" id="PTHR11360">
    <property type="entry name" value="MONOCARBOXYLATE TRANSPORTER"/>
    <property type="match status" value="1"/>
</dbReference>
<keyword evidence="2" id="KW-1133">Transmembrane helix</keyword>
<name>A0AAJ6QNW6_9ACAR</name>
<dbReference type="InterPro" id="IPR020846">
    <property type="entry name" value="MFS_dom"/>
</dbReference>
<protein>
    <submittedName>
        <fullName evidence="5">Monocarboxylate transporter 1</fullName>
    </submittedName>
</protein>
<dbReference type="GO" id="GO:0016020">
    <property type="term" value="C:membrane"/>
    <property type="evidence" value="ECO:0007669"/>
    <property type="project" value="UniProtKB-SubCell"/>
</dbReference>
<dbReference type="PANTHER" id="PTHR11360:SF303">
    <property type="entry name" value="MAJOR FACILITATOR SUPERFAMILY (MFS) PROFILE DOMAIN-CONTAINING PROTEIN"/>
    <property type="match status" value="1"/>
</dbReference>
<feature type="domain" description="Major facilitator superfamily (MFS) profile" evidence="3">
    <location>
        <begin position="46"/>
        <end position="428"/>
    </location>
</feature>
<keyword evidence="2" id="KW-0812">Transmembrane</keyword>
<dbReference type="InterPro" id="IPR036259">
    <property type="entry name" value="MFS_trans_sf"/>
</dbReference>
<feature type="transmembrane region" description="Helical" evidence="2">
    <location>
        <begin position="246"/>
        <end position="262"/>
    </location>
</feature>
<dbReference type="SUPFAM" id="SSF103473">
    <property type="entry name" value="MFS general substrate transporter"/>
    <property type="match status" value="1"/>
</dbReference>
<sequence length="436" mass="47559">MCQGLVELGATDAEACQALPAPETKDKSVSSSDEKPRYDSLRSWFVCAICTLAICGSAVGFRCSGLILVSIAEEFNVSKGEASWPSSIVNLGTLFSGAVIGPLAQRYPLRPILFMGVFLSGLGFALGYLAPNVQVMTFAFAAVHGFGAGTILVASSVLLSQYFDRYRGLAIGIGHAASPVASMLFPSLFTFVKNHHGFKCAMLAIGVILMSCAPLTLLVDTAPWCRRLKGNGPRTSVFAWDIFREPMFYVFLCVNLIFQWVFDTFMATLVDYGAQKGLTVENAVLILGCYSIADITGRILLPALADWGLIQRDVLMTLSYFTACVFLVILCLCRSLTSFLAAVSIFGGFFGLCSSYYMSIIARYLGLERMAFTLGMQGAISGLVFLLMPFAIGIFRDQLGDYRLMYLLNASLLSLTSLPWLYVIHRRMTGRSLERS</sequence>
<evidence type="ECO:0000259" key="3">
    <source>
        <dbReference type="PROSITE" id="PS50850"/>
    </source>
</evidence>
<dbReference type="Gene3D" id="1.20.1250.20">
    <property type="entry name" value="MFS general substrate transporter like domains"/>
    <property type="match status" value="2"/>
</dbReference>